<feature type="signal peptide" evidence="2">
    <location>
        <begin position="1"/>
        <end position="23"/>
    </location>
</feature>
<evidence type="ECO:0000256" key="1">
    <source>
        <dbReference type="SAM" id="MobiDB-lite"/>
    </source>
</evidence>
<reference evidence="4" key="1">
    <citation type="journal article" date="2019" name="Int. J. Syst. Evol. Microbiol.">
        <title>The Global Catalogue of Microorganisms (GCM) 10K type strain sequencing project: providing services to taxonomists for standard genome sequencing and annotation.</title>
        <authorList>
            <consortium name="The Broad Institute Genomics Platform"/>
            <consortium name="The Broad Institute Genome Sequencing Center for Infectious Disease"/>
            <person name="Wu L."/>
            <person name="Ma J."/>
        </authorList>
    </citation>
    <scope>NUCLEOTIDE SEQUENCE [LARGE SCALE GENOMIC DNA]</scope>
    <source>
        <strain evidence="4">KCTC 15012</strain>
    </source>
</reference>
<evidence type="ECO:0000313" key="4">
    <source>
        <dbReference type="Proteomes" id="UP001597296"/>
    </source>
</evidence>
<evidence type="ECO:0000256" key="2">
    <source>
        <dbReference type="SAM" id="SignalP"/>
    </source>
</evidence>
<gene>
    <name evidence="3" type="ORF">ACFSNB_17950</name>
</gene>
<name>A0ABW5CEK2_9PROT</name>
<dbReference type="EMBL" id="JBHUIY010000064">
    <property type="protein sequence ID" value="MFD2235685.1"/>
    <property type="molecule type" value="Genomic_DNA"/>
</dbReference>
<proteinExistence type="predicted"/>
<protein>
    <recommendedName>
        <fullName evidence="5">Conjugative transfer region protein TrbK</fullName>
    </recommendedName>
</protein>
<evidence type="ECO:0000313" key="3">
    <source>
        <dbReference type="EMBL" id="MFD2235685.1"/>
    </source>
</evidence>
<dbReference type="RefSeq" id="WP_377319088.1">
    <property type="nucleotide sequence ID" value="NZ_JBHUIY010000064.1"/>
</dbReference>
<keyword evidence="4" id="KW-1185">Reference proteome</keyword>
<evidence type="ECO:0008006" key="5">
    <source>
        <dbReference type="Google" id="ProtNLM"/>
    </source>
</evidence>
<feature type="chain" id="PRO_5045733356" description="Conjugative transfer region protein TrbK" evidence="2">
    <location>
        <begin position="24"/>
        <end position="88"/>
    </location>
</feature>
<sequence>MKRIALRVALALAAIAAVAAALAWQQHRPPAPPPAAGNGGEPAVTGTYADDWQASCGPLTGSAQENCTARLNARYGRAEDVPVPKADK</sequence>
<accession>A0ABW5CEK2</accession>
<keyword evidence="2" id="KW-0732">Signal</keyword>
<feature type="region of interest" description="Disordered" evidence="1">
    <location>
        <begin position="25"/>
        <end position="46"/>
    </location>
</feature>
<organism evidence="3 4">
    <name type="scientific">Phaeospirillum tilakii</name>
    <dbReference type="NCBI Taxonomy" id="741673"/>
    <lineage>
        <taxon>Bacteria</taxon>
        <taxon>Pseudomonadati</taxon>
        <taxon>Pseudomonadota</taxon>
        <taxon>Alphaproteobacteria</taxon>
        <taxon>Rhodospirillales</taxon>
        <taxon>Rhodospirillaceae</taxon>
        <taxon>Phaeospirillum</taxon>
    </lineage>
</organism>
<dbReference type="Proteomes" id="UP001597296">
    <property type="component" value="Unassembled WGS sequence"/>
</dbReference>
<comment type="caution">
    <text evidence="3">The sequence shown here is derived from an EMBL/GenBank/DDBJ whole genome shotgun (WGS) entry which is preliminary data.</text>
</comment>